<organism evidence="1 2">
    <name type="scientific">Sandaracinus amylolyticus</name>
    <dbReference type="NCBI Taxonomy" id="927083"/>
    <lineage>
        <taxon>Bacteria</taxon>
        <taxon>Pseudomonadati</taxon>
        <taxon>Myxococcota</taxon>
        <taxon>Polyangia</taxon>
        <taxon>Polyangiales</taxon>
        <taxon>Sandaracinaceae</taxon>
        <taxon>Sandaracinus</taxon>
    </lineage>
</organism>
<evidence type="ECO:0000313" key="1">
    <source>
        <dbReference type="EMBL" id="AKF05210.1"/>
    </source>
</evidence>
<gene>
    <name evidence="1" type="ORF">DB32_002359</name>
</gene>
<dbReference type="KEGG" id="samy:DB32_002359"/>
<sequence>MSDSPLPPCGLYVTRAPIGSVPAGRLVYFHDHGDPGPGVYLPTRWVANKARFDAPGTLLPSREHAVHLEPLPHEGFYRVADAFFCCEKRCRRFENDLLVQLGYDGAGTPILFVPEMSDGAIGVPDRGTKIDRDRIAHLAPLRVQVASAPRDRTFH</sequence>
<keyword evidence="2" id="KW-1185">Reference proteome</keyword>
<evidence type="ECO:0000313" key="2">
    <source>
        <dbReference type="Proteomes" id="UP000034883"/>
    </source>
</evidence>
<dbReference type="AlphaFoldDB" id="A0A0F6YGY1"/>
<name>A0A0F6YGY1_9BACT</name>
<proteinExistence type="predicted"/>
<dbReference type="Proteomes" id="UP000034883">
    <property type="component" value="Chromosome"/>
</dbReference>
<dbReference type="RefSeq" id="WP_053232472.1">
    <property type="nucleotide sequence ID" value="NZ_CP011125.1"/>
</dbReference>
<protein>
    <submittedName>
        <fullName evidence="1">Uncharacterized protein</fullName>
    </submittedName>
</protein>
<reference evidence="1" key="1">
    <citation type="submission" date="2015-03" db="EMBL/GenBank/DDBJ databases">
        <title>Genome assembly of Sandaracinus amylolyticus DSM 53668.</title>
        <authorList>
            <person name="Sharma G."/>
            <person name="Subramanian S."/>
        </authorList>
    </citation>
    <scope>NUCLEOTIDE SEQUENCE [LARGE SCALE GENOMIC DNA]</scope>
    <source>
        <strain evidence="1">DSM 53668</strain>
    </source>
</reference>
<dbReference type="EMBL" id="CP011125">
    <property type="protein sequence ID" value="AKF05210.1"/>
    <property type="molecule type" value="Genomic_DNA"/>
</dbReference>
<accession>A0A0F6YGY1</accession>
<dbReference type="OrthoDB" id="5512101at2"/>